<accession>A0ABV5KUN0</accession>
<evidence type="ECO:0000256" key="1">
    <source>
        <dbReference type="ARBA" id="ARBA00004418"/>
    </source>
</evidence>
<evidence type="ECO:0000313" key="8">
    <source>
        <dbReference type="EMBL" id="MFB9328093.1"/>
    </source>
</evidence>
<evidence type="ECO:0000313" key="9">
    <source>
        <dbReference type="Proteomes" id="UP001589747"/>
    </source>
</evidence>
<comment type="subcellular location">
    <subcellularLocation>
        <location evidence="1">Periplasm</location>
    </subcellularLocation>
</comment>
<dbReference type="CDD" id="cd13560">
    <property type="entry name" value="PBP2_taurine"/>
    <property type="match status" value="1"/>
</dbReference>
<dbReference type="SMART" id="SM00062">
    <property type="entry name" value="PBPb"/>
    <property type="match status" value="1"/>
</dbReference>
<keyword evidence="4 6" id="KW-0732">Signal</keyword>
<evidence type="ECO:0000256" key="6">
    <source>
        <dbReference type="SAM" id="SignalP"/>
    </source>
</evidence>
<reference evidence="8 9" key="1">
    <citation type="submission" date="2024-09" db="EMBL/GenBank/DDBJ databases">
        <authorList>
            <person name="Sun Q."/>
            <person name="Mori K."/>
        </authorList>
    </citation>
    <scope>NUCLEOTIDE SEQUENCE [LARGE SCALE GENOMIC DNA]</scope>
    <source>
        <strain evidence="8 9">TISTR 2452</strain>
    </source>
</reference>
<evidence type="ECO:0000259" key="7">
    <source>
        <dbReference type="SMART" id="SM00062"/>
    </source>
</evidence>
<dbReference type="Proteomes" id="UP001589747">
    <property type="component" value="Unassembled WGS sequence"/>
</dbReference>
<evidence type="ECO:0000256" key="4">
    <source>
        <dbReference type="ARBA" id="ARBA00022729"/>
    </source>
</evidence>
<feature type="compositionally biased region" description="Polar residues" evidence="5">
    <location>
        <begin position="31"/>
        <end position="40"/>
    </location>
</feature>
<evidence type="ECO:0000256" key="2">
    <source>
        <dbReference type="ARBA" id="ARBA00010742"/>
    </source>
</evidence>
<dbReference type="PANTHER" id="PTHR30024:SF47">
    <property type="entry name" value="TAURINE-BINDING PERIPLASMIC PROTEIN"/>
    <property type="match status" value="1"/>
</dbReference>
<comment type="similarity">
    <text evidence="2">Belongs to the bacterial solute-binding protein SsuA/TauA family.</text>
</comment>
<dbReference type="InterPro" id="IPR015168">
    <property type="entry name" value="SsuA/THI5"/>
</dbReference>
<dbReference type="PANTHER" id="PTHR30024">
    <property type="entry name" value="ALIPHATIC SULFONATES-BINDING PROTEIN-RELATED"/>
    <property type="match status" value="1"/>
</dbReference>
<organism evidence="8 9">
    <name type="scientific">Paenibacillus aurantiacus</name>
    <dbReference type="NCBI Taxonomy" id="1936118"/>
    <lineage>
        <taxon>Bacteria</taxon>
        <taxon>Bacillati</taxon>
        <taxon>Bacillota</taxon>
        <taxon>Bacilli</taxon>
        <taxon>Bacillales</taxon>
        <taxon>Paenibacillaceae</taxon>
        <taxon>Paenibacillus</taxon>
    </lineage>
</organism>
<name>A0ABV5KUN0_9BACL</name>
<sequence>MNLLTHAKSRLTTVFMLLALVLLTAACGGSASNEPASTKETAAAEGNASSGSTDALPQEIRIGYQVSPNGELVAKALGLAEKKFPGVKISWLKFDSGRDVNTAIASGSIDFGLVGTPPGASGIAQGLPNKVYYIHDVIGESEALVVQEKSGIQSLQDLAGKTIATTFGSTSHFSLLSALGQAGVDPASIKLIDMQAPDLLAAWQRGDIDGAYTWQPVQSKLLAEKGKVIVTSKEVADKGALTGEFGVVHDDFIAKYPEAVKQYIDVLDEGTKYYRDHPEEAAEALSKELGLSPEETLKAMNEITVLDKAAQSDPKYLGTPEQPGAFAALLKQTADFLVEQQSIKSAPELDVFQKALLSDLYAP</sequence>
<dbReference type="EMBL" id="JBHMDO010000033">
    <property type="protein sequence ID" value="MFB9328093.1"/>
    <property type="molecule type" value="Genomic_DNA"/>
</dbReference>
<proteinExistence type="inferred from homology"/>
<dbReference type="InterPro" id="IPR010067">
    <property type="entry name" value="ABC_SsuA_sub-bd"/>
</dbReference>
<feature type="chain" id="PRO_5046909005" evidence="6">
    <location>
        <begin position="32"/>
        <end position="363"/>
    </location>
</feature>
<dbReference type="Gene3D" id="3.40.190.10">
    <property type="entry name" value="Periplasmic binding protein-like II"/>
    <property type="match status" value="2"/>
</dbReference>
<dbReference type="InterPro" id="IPR010068">
    <property type="entry name" value="Peri-bd_TauA"/>
</dbReference>
<dbReference type="InterPro" id="IPR001638">
    <property type="entry name" value="Solute-binding_3/MltF_N"/>
</dbReference>
<dbReference type="NCBIfam" id="TIGR01728">
    <property type="entry name" value="SsuA_fam"/>
    <property type="match status" value="1"/>
</dbReference>
<gene>
    <name evidence="8" type="ORF">ACFFSY_19370</name>
</gene>
<dbReference type="SUPFAM" id="SSF53850">
    <property type="entry name" value="Periplasmic binding protein-like II"/>
    <property type="match status" value="1"/>
</dbReference>
<feature type="signal peptide" evidence="6">
    <location>
        <begin position="1"/>
        <end position="31"/>
    </location>
</feature>
<keyword evidence="3" id="KW-0813">Transport</keyword>
<comment type="caution">
    <text evidence="8">The sequence shown here is derived from an EMBL/GenBank/DDBJ whole genome shotgun (WGS) entry which is preliminary data.</text>
</comment>
<feature type="region of interest" description="Disordered" evidence="5">
    <location>
        <begin position="31"/>
        <end position="54"/>
    </location>
</feature>
<evidence type="ECO:0000256" key="5">
    <source>
        <dbReference type="SAM" id="MobiDB-lite"/>
    </source>
</evidence>
<protein>
    <submittedName>
        <fullName evidence="8">Aliphatic sulfonate ABC transporter substrate-binding protein</fullName>
    </submittedName>
</protein>
<keyword evidence="9" id="KW-1185">Reference proteome</keyword>
<feature type="domain" description="Solute-binding protein family 3/N-terminal" evidence="7">
    <location>
        <begin position="59"/>
        <end position="278"/>
    </location>
</feature>
<dbReference type="RefSeq" id="WP_377497063.1">
    <property type="nucleotide sequence ID" value="NZ_JBHMDO010000033.1"/>
</dbReference>
<dbReference type="Pfam" id="PF09084">
    <property type="entry name" value="NMT1"/>
    <property type="match status" value="1"/>
</dbReference>
<evidence type="ECO:0000256" key="3">
    <source>
        <dbReference type="ARBA" id="ARBA00022448"/>
    </source>
</evidence>